<sequence length="389" mass="40482">MAIETQGAAGDATPLEQSVRGALATVQDPEIHRPITDLGMVKSVEIGEGGAVRVAVWLTVSGCPMRDTITSRVTEAVGRVPGVTAVEVELDVMSDEQRRELSTMLRGGTAEREIPFAKPGSLTRVYAVASGKGGVGKSSVTVNVAAALAADGLKVAVVDADIYGHSVPRMLGVDGRPTQVENMIMPPSAHDVKVISIGMFTPGNAPVVWRGPMLHRALQQFLADVYWGDLDVLLLDLPPGTGDIAISVAQLVPNAEILIVTTPQQAAAEVAERAGTIALQTHQKIVGVIENMSGMPCPHCDEMVDVFGTGGGRTVADALTRATGAEVPVLGSIPIDVRLREGGDEGKPVVLSDPDSPAGAALRAVAAKLGRRERGLAGLSLGLTPRNKF</sequence>
<dbReference type="InterPro" id="IPR034904">
    <property type="entry name" value="FSCA_dom_sf"/>
</dbReference>
<evidence type="ECO:0000256" key="6">
    <source>
        <dbReference type="ARBA" id="ARBA00022840"/>
    </source>
</evidence>
<evidence type="ECO:0000256" key="9">
    <source>
        <dbReference type="HAMAP-Rule" id="MF_02040"/>
    </source>
</evidence>
<dbReference type="InterPro" id="IPR044304">
    <property type="entry name" value="NUBPL-like"/>
</dbReference>
<dbReference type="OrthoDB" id="9809679at2"/>
<dbReference type="Pfam" id="PF01883">
    <property type="entry name" value="FeS_assembly_P"/>
    <property type="match status" value="1"/>
</dbReference>
<keyword evidence="7 9" id="KW-0408">Iron</keyword>
<dbReference type="InterPro" id="IPR027417">
    <property type="entry name" value="P-loop_NTPase"/>
</dbReference>
<dbReference type="GO" id="GO:0051539">
    <property type="term" value="F:4 iron, 4 sulfur cluster binding"/>
    <property type="evidence" value="ECO:0007669"/>
    <property type="project" value="TreeGrafter"/>
</dbReference>
<evidence type="ECO:0000256" key="1">
    <source>
        <dbReference type="ARBA" id="ARBA00007352"/>
    </source>
</evidence>
<dbReference type="SUPFAM" id="SSF117916">
    <property type="entry name" value="Fe-S cluster assembly (FSCA) domain-like"/>
    <property type="match status" value="1"/>
</dbReference>
<feature type="binding site" evidence="9">
    <location>
        <begin position="131"/>
        <end position="138"/>
    </location>
    <ligand>
        <name>ATP</name>
        <dbReference type="ChEBI" id="CHEBI:30616"/>
    </ligand>
</feature>
<dbReference type="GO" id="GO:0016226">
    <property type="term" value="P:iron-sulfur cluster assembly"/>
    <property type="evidence" value="ECO:0007669"/>
    <property type="project" value="InterPro"/>
</dbReference>
<keyword evidence="6 9" id="KW-0067">ATP-binding</keyword>
<evidence type="ECO:0000256" key="8">
    <source>
        <dbReference type="ARBA" id="ARBA00023014"/>
    </source>
</evidence>
<dbReference type="Proteomes" id="UP000249340">
    <property type="component" value="Chromosome"/>
</dbReference>
<organism evidence="11 12">
    <name type="scientific">Peterkaempfera bronchialis</name>
    <dbReference type="NCBI Taxonomy" id="2126346"/>
    <lineage>
        <taxon>Bacteria</taxon>
        <taxon>Bacillati</taxon>
        <taxon>Actinomycetota</taxon>
        <taxon>Actinomycetes</taxon>
        <taxon>Kitasatosporales</taxon>
        <taxon>Streptomycetaceae</taxon>
        <taxon>Peterkaempfera</taxon>
    </lineage>
</organism>
<evidence type="ECO:0000256" key="7">
    <source>
        <dbReference type="ARBA" id="ARBA00023004"/>
    </source>
</evidence>
<dbReference type="Gene3D" id="3.40.50.300">
    <property type="entry name" value="P-loop containing nucleotide triphosphate hydrolases"/>
    <property type="match status" value="1"/>
</dbReference>
<dbReference type="InterPro" id="IPR019591">
    <property type="entry name" value="Mrp/NBP35_ATP-bd"/>
</dbReference>
<keyword evidence="5 9" id="KW-0378">Hydrolase</keyword>
<proteinExistence type="inferred from homology"/>
<dbReference type="Pfam" id="PF10609">
    <property type="entry name" value="ParA"/>
    <property type="match status" value="1"/>
</dbReference>
<keyword evidence="8 9" id="KW-0411">Iron-sulfur</keyword>
<dbReference type="SUPFAM" id="SSF52540">
    <property type="entry name" value="P-loop containing nucleoside triphosphate hydrolases"/>
    <property type="match status" value="1"/>
</dbReference>
<comment type="similarity">
    <text evidence="9">Belongs to the Mrp/NBP35 ATP-binding proteins family.</text>
</comment>
<dbReference type="AlphaFoldDB" id="A0A345T003"/>
<dbReference type="Gene3D" id="3.30.300.130">
    <property type="entry name" value="Fe-S cluster assembly (FSCA)"/>
    <property type="match status" value="1"/>
</dbReference>
<evidence type="ECO:0000256" key="2">
    <source>
        <dbReference type="ARBA" id="ARBA00008205"/>
    </source>
</evidence>
<dbReference type="HAMAP" id="MF_02040">
    <property type="entry name" value="Mrp_NBP35"/>
    <property type="match status" value="1"/>
</dbReference>
<reference evidence="12" key="1">
    <citation type="submission" date="2018-07" db="EMBL/GenBank/DDBJ databases">
        <title>Streptacidiphilus bronchialis DSM 106435 chromosome.</title>
        <authorList>
            <person name="Batra D."/>
            <person name="Gulvik C.A."/>
        </authorList>
    </citation>
    <scope>NUCLEOTIDE SEQUENCE [LARGE SCALE GENOMIC DNA]</scope>
    <source>
        <strain evidence="12">DSM 106435</strain>
    </source>
</reference>
<feature type="domain" description="MIP18 family-like" evidence="10">
    <location>
        <begin position="16"/>
        <end position="88"/>
    </location>
</feature>
<dbReference type="RefSeq" id="WP_111492733.1">
    <property type="nucleotide sequence ID" value="NZ_CP031264.1"/>
</dbReference>
<dbReference type="GO" id="GO:0140663">
    <property type="term" value="F:ATP-dependent FeS chaperone activity"/>
    <property type="evidence" value="ECO:0007669"/>
    <property type="project" value="InterPro"/>
</dbReference>
<dbReference type="GO" id="GO:0005524">
    <property type="term" value="F:ATP binding"/>
    <property type="evidence" value="ECO:0007669"/>
    <property type="project" value="UniProtKB-UniRule"/>
</dbReference>
<comment type="similarity">
    <text evidence="1">In the N-terminal section; belongs to the MIP18 family.</text>
</comment>
<evidence type="ECO:0000256" key="3">
    <source>
        <dbReference type="ARBA" id="ARBA00022723"/>
    </source>
</evidence>
<dbReference type="CDD" id="cd02037">
    <property type="entry name" value="Mrp_NBP35"/>
    <property type="match status" value="1"/>
</dbReference>
<evidence type="ECO:0000256" key="5">
    <source>
        <dbReference type="ARBA" id="ARBA00022801"/>
    </source>
</evidence>
<comment type="similarity">
    <text evidence="2">In the C-terminal section; belongs to the Mrp/NBP35 ATP-binding proteins family.</text>
</comment>
<keyword evidence="4 9" id="KW-0547">Nucleotide-binding</keyword>
<dbReference type="EMBL" id="CP031264">
    <property type="protein sequence ID" value="AXI79308.1"/>
    <property type="molecule type" value="Genomic_DNA"/>
</dbReference>
<comment type="function">
    <text evidence="9">Binds and transfers iron-sulfur (Fe-S) clusters to target apoproteins. Can hydrolyze ATP.</text>
</comment>
<evidence type="ECO:0000259" key="10">
    <source>
        <dbReference type="Pfam" id="PF01883"/>
    </source>
</evidence>
<gene>
    <name evidence="11" type="ORF">C7M71_019695</name>
</gene>
<dbReference type="PANTHER" id="PTHR42961:SF2">
    <property type="entry name" value="IRON-SULFUR PROTEIN NUBPL"/>
    <property type="match status" value="1"/>
</dbReference>
<name>A0A345T003_9ACTN</name>
<keyword evidence="3 9" id="KW-0479">Metal-binding</keyword>
<accession>A0A345T003</accession>
<dbReference type="KEGG" id="stri:C7M71_019695"/>
<dbReference type="GO" id="GO:0046872">
    <property type="term" value="F:metal ion binding"/>
    <property type="evidence" value="ECO:0007669"/>
    <property type="project" value="UniProtKB-KW"/>
</dbReference>
<comment type="subunit">
    <text evidence="9">Homodimer.</text>
</comment>
<dbReference type="InterPro" id="IPR033756">
    <property type="entry name" value="YlxH/NBP35"/>
</dbReference>
<dbReference type="PANTHER" id="PTHR42961">
    <property type="entry name" value="IRON-SULFUR PROTEIN NUBPL"/>
    <property type="match status" value="1"/>
</dbReference>
<dbReference type="PROSITE" id="PS01215">
    <property type="entry name" value="MRP"/>
    <property type="match status" value="1"/>
</dbReference>
<evidence type="ECO:0000313" key="11">
    <source>
        <dbReference type="EMBL" id="AXI79308.1"/>
    </source>
</evidence>
<dbReference type="GO" id="GO:0016887">
    <property type="term" value="F:ATP hydrolysis activity"/>
    <property type="evidence" value="ECO:0007669"/>
    <property type="project" value="UniProtKB-UniRule"/>
</dbReference>
<keyword evidence="12" id="KW-1185">Reference proteome</keyword>
<dbReference type="InterPro" id="IPR002744">
    <property type="entry name" value="MIP18-like"/>
</dbReference>
<dbReference type="FunFam" id="3.40.50.300:FF:000304">
    <property type="entry name" value="Iron-sulfur cluster carrier protein"/>
    <property type="match status" value="1"/>
</dbReference>
<evidence type="ECO:0000256" key="4">
    <source>
        <dbReference type="ARBA" id="ARBA00022741"/>
    </source>
</evidence>
<dbReference type="InterPro" id="IPR000808">
    <property type="entry name" value="Mrp-like_CS"/>
</dbReference>
<evidence type="ECO:0000313" key="12">
    <source>
        <dbReference type="Proteomes" id="UP000249340"/>
    </source>
</evidence>
<protein>
    <recommendedName>
        <fullName evidence="9">Iron-sulfur cluster carrier protein</fullName>
    </recommendedName>
</protein>